<dbReference type="EMBL" id="CP013195">
    <property type="protein sequence ID" value="ALO49637.1"/>
    <property type="molecule type" value="Genomic_DNA"/>
</dbReference>
<keyword evidence="1 2" id="KW-0732">Signal</keyword>
<name>A0A0S2KN29_9BACT</name>
<dbReference type="CDD" id="cd16325">
    <property type="entry name" value="LolA"/>
    <property type="match status" value="1"/>
</dbReference>
<sequence>MKQVLLIVFIQFLTVSATAQTPVNEAQARQMTEQVNKAAQAMKTLQCTFRQTKTLRILKNKMISKGRMCYSQPSQLRWEYTSPYQYIFIMNGNKVLMKNSKRTDVIDANKNKVFKQITSIMMSSVTGKCLTDHQNFKTQMSTSGTSWIACLTPVKKELKQLFSQLLITFDTKRMVAIRIEMIEKGGDNTVIELLDPIKNASVNGNEYKID</sequence>
<evidence type="ECO:0000256" key="1">
    <source>
        <dbReference type="ARBA" id="ARBA00022729"/>
    </source>
</evidence>
<dbReference type="Pfam" id="PF03548">
    <property type="entry name" value="LolA"/>
    <property type="match status" value="1"/>
</dbReference>
<dbReference type="OrthoDB" id="1027451at2"/>
<evidence type="ECO:0000313" key="3">
    <source>
        <dbReference type="EMBL" id="ALO49637.1"/>
    </source>
</evidence>
<dbReference type="eggNOG" id="COG2834">
    <property type="taxonomic scope" value="Bacteria"/>
</dbReference>
<dbReference type="RefSeq" id="WP_025064980.1">
    <property type="nucleotide sequence ID" value="NZ_CP013195.1"/>
</dbReference>
<organism evidence="3 4">
    <name type="scientific">Hoylesella enoeca</name>
    <dbReference type="NCBI Taxonomy" id="76123"/>
    <lineage>
        <taxon>Bacteria</taxon>
        <taxon>Pseudomonadati</taxon>
        <taxon>Bacteroidota</taxon>
        <taxon>Bacteroidia</taxon>
        <taxon>Bacteroidales</taxon>
        <taxon>Prevotellaceae</taxon>
        <taxon>Hoylesella</taxon>
    </lineage>
</organism>
<dbReference type="AlphaFoldDB" id="A0A0S2KN29"/>
<evidence type="ECO:0000313" key="4">
    <source>
        <dbReference type="Proteomes" id="UP000056252"/>
    </source>
</evidence>
<feature type="signal peptide" evidence="2">
    <location>
        <begin position="1"/>
        <end position="19"/>
    </location>
</feature>
<feature type="chain" id="PRO_5006601991" evidence="2">
    <location>
        <begin position="20"/>
        <end position="210"/>
    </location>
</feature>
<dbReference type="InterPro" id="IPR029046">
    <property type="entry name" value="LolA/LolB/LppX"/>
</dbReference>
<proteinExistence type="predicted"/>
<dbReference type="SUPFAM" id="SSF89392">
    <property type="entry name" value="Prokaryotic lipoproteins and lipoprotein localization factors"/>
    <property type="match status" value="1"/>
</dbReference>
<dbReference type="Proteomes" id="UP000056252">
    <property type="component" value="Chromosome"/>
</dbReference>
<accession>A0A0S2KN29</accession>
<gene>
    <name evidence="3" type="ORF">AS203_11550</name>
</gene>
<keyword evidence="4" id="KW-1185">Reference proteome</keyword>
<dbReference type="KEGG" id="peo:AS203_11550"/>
<protein>
    <submittedName>
        <fullName evidence="3">Cell envelope biogenesis protein LolA</fullName>
    </submittedName>
</protein>
<dbReference type="InterPro" id="IPR004564">
    <property type="entry name" value="OM_lipoprot_carrier_LolA-like"/>
</dbReference>
<reference evidence="4" key="1">
    <citation type="submission" date="2015-11" db="EMBL/GenBank/DDBJ databases">
        <authorList>
            <person name="Holder M.E."/>
            <person name="Ajami N.J."/>
            <person name="Petrosino J.F."/>
        </authorList>
    </citation>
    <scope>NUCLEOTIDE SEQUENCE [LARGE SCALE GENOMIC DNA]</scope>
    <source>
        <strain evidence="4">F0113</strain>
    </source>
</reference>
<dbReference type="STRING" id="76123.AS203_11550"/>
<dbReference type="PANTHER" id="PTHR35869">
    <property type="entry name" value="OUTER-MEMBRANE LIPOPROTEIN CARRIER PROTEIN"/>
    <property type="match status" value="1"/>
</dbReference>
<dbReference type="PANTHER" id="PTHR35869:SF1">
    <property type="entry name" value="OUTER-MEMBRANE LIPOPROTEIN CARRIER PROTEIN"/>
    <property type="match status" value="1"/>
</dbReference>
<evidence type="ECO:0000256" key="2">
    <source>
        <dbReference type="SAM" id="SignalP"/>
    </source>
</evidence>
<dbReference type="Gene3D" id="2.50.20.10">
    <property type="entry name" value="Lipoprotein localisation LolA/LolB/LppX"/>
    <property type="match status" value="1"/>
</dbReference>